<dbReference type="OrthoDB" id="2372792at2"/>
<name>A0A1N7N511_9BACL</name>
<dbReference type="SUPFAM" id="SSF50969">
    <property type="entry name" value="YVTN repeat-like/Quinoprotein amine dehydrogenase"/>
    <property type="match status" value="1"/>
</dbReference>
<keyword evidence="2" id="KW-1185">Reference proteome</keyword>
<reference evidence="2" key="1">
    <citation type="submission" date="2017-01" db="EMBL/GenBank/DDBJ databases">
        <authorList>
            <person name="Varghese N."/>
            <person name="Submissions S."/>
        </authorList>
    </citation>
    <scope>NUCLEOTIDE SEQUENCE [LARGE SCALE GENOMIC DNA]</scope>
    <source>
        <strain evidence="2">DSM 16176</strain>
    </source>
</reference>
<dbReference type="InterPro" id="IPR011044">
    <property type="entry name" value="Quino_amine_DH_bsu"/>
</dbReference>
<dbReference type="Proteomes" id="UP000186156">
    <property type="component" value="Unassembled WGS sequence"/>
</dbReference>
<proteinExistence type="predicted"/>
<evidence type="ECO:0008006" key="3">
    <source>
        <dbReference type="Google" id="ProtNLM"/>
    </source>
</evidence>
<sequence>MRRSGRGAKLKGFGVFAAALFGTAAVLWGAEEAARSRPAPVIWHTVTVREPAPQPVVKTPLDARGIDLEQAIAWDPSPSRLAAFALGQRGDLTVFNLRTGARIARLDPGPGAAKAVWVSDRLLLILTRGNALETYDVWNHVLRWIAALEPPAGTTCRAIAWSGYTNDLFVIFSASWGNEVYEFDTNEHMTLWSLGHLDVEQAYYGATNLTLYVVDAAHRLWSYRAGVLRLVATHVALIRGAGNTVYCAVLGANGEAVEVRAFDGQAWRTVCRLKSSAPVSNLIVDHAGNVYIVSRGLVQDAKGRAARAEPGAFFFPSQSADAALVVKGQAYGVTLD</sequence>
<dbReference type="STRING" id="252246.SAMN05421799_10781"/>
<dbReference type="Gene3D" id="2.130.10.10">
    <property type="entry name" value="YVTN repeat-like/Quinoprotein amine dehydrogenase"/>
    <property type="match status" value="1"/>
</dbReference>
<dbReference type="EMBL" id="FTOO01000007">
    <property type="protein sequence ID" value="SIS93493.1"/>
    <property type="molecule type" value="Genomic_DNA"/>
</dbReference>
<organism evidence="1 2">
    <name type="scientific">Alicyclobacillus vulcanalis</name>
    <dbReference type="NCBI Taxonomy" id="252246"/>
    <lineage>
        <taxon>Bacteria</taxon>
        <taxon>Bacillati</taxon>
        <taxon>Bacillota</taxon>
        <taxon>Bacilli</taxon>
        <taxon>Bacillales</taxon>
        <taxon>Alicyclobacillaceae</taxon>
        <taxon>Alicyclobacillus</taxon>
    </lineage>
</organism>
<evidence type="ECO:0000313" key="1">
    <source>
        <dbReference type="EMBL" id="SIS93493.1"/>
    </source>
</evidence>
<dbReference type="InterPro" id="IPR015943">
    <property type="entry name" value="WD40/YVTN_repeat-like_dom_sf"/>
</dbReference>
<dbReference type="AlphaFoldDB" id="A0A1N7N511"/>
<evidence type="ECO:0000313" key="2">
    <source>
        <dbReference type="Proteomes" id="UP000186156"/>
    </source>
</evidence>
<protein>
    <recommendedName>
        <fullName evidence="3">PQQ-like domain-containing protein</fullName>
    </recommendedName>
</protein>
<gene>
    <name evidence="1" type="ORF">SAMN05421799_10781</name>
</gene>
<dbReference type="RefSeq" id="WP_076347395.1">
    <property type="nucleotide sequence ID" value="NZ_FTOO01000007.1"/>
</dbReference>
<accession>A0A1N7N511</accession>